<evidence type="ECO:0000313" key="9">
    <source>
        <dbReference type="EMBL" id="ORY90691.1"/>
    </source>
</evidence>
<organism evidence="9 10">
    <name type="scientific">Leucosporidium creatinivorum</name>
    <dbReference type="NCBI Taxonomy" id="106004"/>
    <lineage>
        <taxon>Eukaryota</taxon>
        <taxon>Fungi</taxon>
        <taxon>Dikarya</taxon>
        <taxon>Basidiomycota</taxon>
        <taxon>Pucciniomycotina</taxon>
        <taxon>Microbotryomycetes</taxon>
        <taxon>Leucosporidiales</taxon>
        <taxon>Leucosporidium</taxon>
    </lineage>
</organism>
<dbReference type="Pfam" id="PF00026">
    <property type="entry name" value="Asp"/>
    <property type="match status" value="1"/>
</dbReference>
<dbReference type="GO" id="GO:0006508">
    <property type="term" value="P:proteolysis"/>
    <property type="evidence" value="ECO:0007669"/>
    <property type="project" value="UniProtKB-KW"/>
</dbReference>
<reference evidence="9 10" key="1">
    <citation type="submission" date="2016-07" db="EMBL/GenBank/DDBJ databases">
        <title>Pervasive Adenine N6-methylation of Active Genes in Fungi.</title>
        <authorList>
            <consortium name="DOE Joint Genome Institute"/>
            <person name="Mondo S.J."/>
            <person name="Dannebaum R.O."/>
            <person name="Kuo R.C."/>
            <person name="Labutti K."/>
            <person name="Haridas S."/>
            <person name="Kuo A."/>
            <person name="Salamov A."/>
            <person name="Ahrendt S.R."/>
            <person name="Lipzen A."/>
            <person name="Sullivan W."/>
            <person name="Andreopoulos W.B."/>
            <person name="Clum A."/>
            <person name="Lindquist E."/>
            <person name="Daum C."/>
            <person name="Ramamoorthy G.K."/>
            <person name="Gryganskyi A."/>
            <person name="Culley D."/>
            <person name="Magnuson J.K."/>
            <person name="James T.Y."/>
            <person name="O'Malley M.A."/>
            <person name="Stajich J.E."/>
            <person name="Spatafora J.W."/>
            <person name="Visel A."/>
            <person name="Grigoriev I.V."/>
        </authorList>
    </citation>
    <scope>NUCLEOTIDE SEQUENCE [LARGE SCALE GENOMIC DNA]</scope>
    <source>
        <strain evidence="9 10">62-1032</strain>
    </source>
</reference>
<feature type="compositionally biased region" description="Low complexity" evidence="6">
    <location>
        <begin position="171"/>
        <end position="194"/>
    </location>
</feature>
<dbReference type="FunCoup" id="A0A1Y2G5B7">
    <property type="interactions" value="45"/>
</dbReference>
<dbReference type="AlphaFoldDB" id="A0A1Y2G5B7"/>
<feature type="active site" evidence="3">
    <location>
        <position position="320"/>
    </location>
</feature>
<dbReference type="CDD" id="cd05471">
    <property type="entry name" value="pepsin_like"/>
    <property type="match status" value="1"/>
</dbReference>
<keyword evidence="7" id="KW-0732">Signal</keyword>
<evidence type="ECO:0000256" key="5">
    <source>
        <dbReference type="RuleBase" id="RU000454"/>
    </source>
</evidence>
<proteinExistence type="inferred from homology"/>
<keyword evidence="5" id="KW-0378">Hydrolase</keyword>
<evidence type="ECO:0000256" key="6">
    <source>
        <dbReference type="SAM" id="MobiDB-lite"/>
    </source>
</evidence>
<protein>
    <submittedName>
        <fullName evidence="9">Aspartic peptidase domain-containing protein</fullName>
    </submittedName>
</protein>
<evidence type="ECO:0000256" key="4">
    <source>
        <dbReference type="PIRSR" id="PIRSR601461-2"/>
    </source>
</evidence>
<evidence type="ECO:0000256" key="3">
    <source>
        <dbReference type="PIRSR" id="PIRSR601461-1"/>
    </source>
</evidence>
<evidence type="ECO:0000256" key="1">
    <source>
        <dbReference type="ARBA" id="ARBA00007447"/>
    </source>
</evidence>
<name>A0A1Y2G5B7_9BASI</name>
<keyword evidence="5" id="KW-0645">Protease</keyword>
<dbReference type="PROSITE" id="PS51767">
    <property type="entry name" value="PEPTIDASE_A1"/>
    <property type="match status" value="1"/>
</dbReference>
<feature type="chain" id="PRO_5012688867" evidence="7">
    <location>
        <begin position="22"/>
        <end position="610"/>
    </location>
</feature>
<dbReference type="InParanoid" id="A0A1Y2G5B7"/>
<feature type="active site" evidence="3">
    <location>
        <position position="498"/>
    </location>
</feature>
<evidence type="ECO:0000256" key="2">
    <source>
        <dbReference type="ARBA" id="ARBA00022750"/>
    </source>
</evidence>
<feature type="compositionally biased region" description="Acidic residues" evidence="6">
    <location>
        <begin position="109"/>
        <end position="120"/>
    </location>
</feature>
<dbReference type="Gene3D" id="2.40.70.10">
    <property type="entry name" value="Acid Proteases"/>
    <property type="match status" value="2"/>
</dbReference>
<dbReference type="Proteomes" id="UP000193467">
    <property type="component" value="Unassembled WGS sequence"/>
</dbReference>
<gene>
    <name evidence="9" type="ORF">BCR35DRAFT_274668</name>
</gene>
<dbReference type="GO" id="GO:0004190">
    <property type="term" value="F:aspartic-type endopeptidase activity"/>
    <property type="evidence" value="ECO:0007669"/>
    <property type="project" value="UniProtKB-KW"/>
</dbReference>
<feature type="domain" description="Peptidase A1" evidence="8">
    <location>
        <begin position="302"/>
        <end position="607"/>
    </location>
</feature>
<dbReference type="PANTHER" id="PTHR47966:SF51">
    <property type="entry name" value="BETA-SITE APP-CLEAVING ENZYME, ISOFORM A-RELATED"/>
    <property type="match status" value="1"/>
</dbReference>
<dbReference type="STRING" id="106004.A0A1Y2G5B7"/>
<dbReference type="PROSITE" id="PS00141">
    <property type="entry name" value="ASP_PROTEASE"/>
    <property type="match status" value="1"/>
</dbReference>
<evidence type="ECO:0000259" key="8">
    <source>
        <dbReference type="PROSITE" id="PS51767"/>
    </source>
</evidence>
<dbReference type="InterPro" id="IPR021109">
    <property type="entry name" value="Peptidase_aspartic_dom_sf"/>
</dbReference>
<sequence length="610" mass="61787">MRSFSAALLVSLALATGSSSAQPLTTTDDGVLAIPLMKRSSAELTNEDGTVSWTRLQAHVAKTQAKIVRGVDIYKHNSGEELALHPEDVGVVEDQNLGRRAWETPSDSDSLEWEGDEDDSFAPGLTPGRIKPRGEGSDRVFQGFRGSGILGAAKSSLGKRVVNPKNTPRVKPSTTTTEKAATTTSPALAAAQTTPVNSAAARSASRAAAAASSSSKAAAASSSSKAAASASSSKAAAASSSSVAAAQASASSASARASQSSASAAKASQSSASAASASAAAASPAPTTGSTSLTDYWSGSLWAGALTIGTPPKSFLIDFDTGSADLWVPSSACTSAACAPHTKYDPSASSTSFAMTNKTLSITYGDGSSTTGPVYTDVVTLGGLTATGQTLGAATGLSSDWQDDPMDGLMGMGYKSLSQMRANPFFQTLVAQNKVSSPQFSFKLTQSASELYLGGMNSALFVAGSTVWTPVTSRSYWVVASTANVNGAAVSSLSAIIDSGTSVIVAPTSAAASFWATVPNSAPYGSGYYTYPCSASLTISFSFAGSTKQWALPSDLLNLGKVSSGSTRCVGAIVGADVGVSAWILGDTFMQSVYTSFDLAGNRVGFSTLK</sequence>
<dbReference type="EMBL" id="MCGR01000003">
    <property type="protein sequence ID" value="ORY90691.1"/>
    <property type="molecule type" value="Genomic_DNA"/>
</dbReference>
<dbReference type="PRINTS" id="PR00792">
    <property type="entry name" value="PEPSIN"/>
</dbReference>
<comment type="caution">
    <text evidence="9">The sequence shown here is derived from an EMBL/GenBank/DDBJ whole genome shotgun (WGS) entry which is preliminary data.</text>
</comment>
<feature type="disulfide bond" evidence="4">
    <location>
        <begin position="333"/>
        <end position="338"/>
    </location>
</feature>
<dbReference type="PANTHER" id="PTHR47966">
    <property type="entry name" value="BETA-SITE APP-CLEAVING ENZYME, ISOFORM A-RELATED"/>
    <property type="match status" value="1"/>
</dbReference>
<evidence type="ECO:0000313" key="10">
    <source>
        <dbReference type="Proteomes" id="UP000193467"/>
    </source>
</evidence>
<keyword evidence="2 5" id="KW-0064">Aspartyl protease</keyword>
<dbReference type="InterPro" id="IPR001969">
    <property type="entry name" value="Aspartic_peptidase_AS"/>
</dbReference>
<evidence type="ECO:0000256" key="7">
    <source>
        <dbReference type="SAM" id="SignalP"/>
    </source>
</evidence>
<dbReference type="SUPFAM" id="SSF50630">
    <property type="entry name" value="Acid proteases"/>
    <property type="match status" value="1"/>
</dbReference>
<feature type="signal peptide" evidence="7">
    <location>
        <begin position="1"/>
        <end position="21"/>
    </location>
</feature>
<dbReference type="OrthoDB" id="15189at2759"/>
<comment type="similarity">
    <text evidence="1 5">Belongs to the peptidase A1 family.</text>
</comment>
<dbReference type="InterPro" id="IPR001461">
    <property type="entry name" value="Aspartic_peptidase_A1"/>
</dbReference>
<keyword evidence="4" id="KW-1015">Disulfide bond</keyword>
<accession>A0A1Y2G5B7</accession>
<dbReference type="InterPro" id="IPR033121">
    <property type="entry name" value="PEPTIDASE_A1"/>
</dbReference>
<dbReference type="FunFam" id="2.40.70.10:FF:000008">
    <property type="entry name" value="Cathepsin D"/>
    <property type="match status" value="1"/>
</dbReference>
<dbReference type="InterPro" id="IPR034164">
    <property type="entry name" value="Pepsin-like_dom"/>
</dbReference>
<feature type="region of interest" description="Disordered" evidence="6">
    <location>
        <begin position="155"/>
        <end position="194"/>
    </location>
</feature>
<keyword evidence="10" id="KW-1185">Reference proteome</keyword>
<feature type="region of interest" description="Disordered" evidence="6">
    <location>
        <begin position="96"/>
        <end position="137"/>
    </location>
</feature>